<reference evidence="2 3" key="1">
    <citation type="submission" date="2024-01" db="EMBL/GenBank/DDBJ databases">
        <title>The genome of the rayed Mediterranean limpet Patella caerulea (Linnaeus, 1758).</title>
        <authorList>
            <person name="Anh-Thu Weber A."/>
            <person name="Halstead-Nussloch G."/>
        </authorList>
    </citation>
    <scope>NUCLEOTIDE SEQUENCE [LARGE SCALE GENOMIC DNA]</scope>
    <source>
        <strain evidence="2">AATW-2023a</strain>
        <tissue evidence="2">Whole specimen</tissue>
    </source>
</reference>
<organism evidence="2 3">
    <name type="scientific">Patella caerulea</name>
    <name type="common">Rayed Mediterranean limpet</name>
    <dbReference type="NCBI Taxonomy" id="87958"/>
    <lineage>
        <taxon>Eukaryota</taxon>
        <taxon>Metazoa</taxon>
        <taxon>Spiralia</taxon>
        <taxon>Lophotrochozoa</taxon>
        <taxon>Mollusca</taxon>
        <taxon>Gastropoda</taxon>
        <taxon>Patellogastropoda</taxon>
        <taxon>Patelloidea</taxon>
        <taxon>Patellidae</taxon>
        <taxon>Patella</taxon>
    </lineage>
</organism>
<comment type="caution">
    <text evidence="2">The sequence shown here is derived from an EMBL/GenBank/DDBJ whole genome shotgun (WGS) entry which is preliminary data.</text>
</comment>
<evidence type="ECO:0000256" key="1">
    <source>
        <dbReference type="SAM" id="SignalP"/>
    </source>
</evidence>
<proteinExistence type="predicted"/>
<keyword evidence="3" id="KW-1185">Reference proteome</keyword>
<feature type="signal peptide" evidence="1">
    <location>
        <begin position="1"/>
        <end position="20"/>
    </location>
</feature>
<dbReference type="EMBL" id="JAZGQO010000010">
    <property type="protein sequence ID" value="KAK6175059.1"/>
    <property type="molecule type" value="Genomic_DNA"/>
</dbReference>
<feature type="chain" id="PRO_5042974696" evidence="1">
    <location>
        <begin position="21"/>
        <end position="86"/>
    </location>
</feature>
<dbReference type="Proteomes" id="UP001347796">
    <property type="component" value="Unassembled WGS sequence"/>
</dbReference>
<name>A0AAN8JFC9_PATCE</name>
<sequence>MARLVNVFVVFTLCFVLIQGFKVNERSGDQQQVPADAVPPPVQSAGEVGESKGCNAFGDECSWWTGCCEGMKCDGFFNGVCWYDWK</sequence>
<dbReference type="AlphaFoldDB" id="A0AAN8JFC9"/>
<protein>
    <submittedName>
        <fullName evidence="2">Uncharacterized protein</fullName>
    </submittedName>
</protein>
<accession>A0AAN8JFC9</accession>
<evidence type="ECO:0000313" key="2">
    <source>
        <dbReference type="EMBL" id="KAK6175059.1"/>
    </source>
</evidence>
<evidence type="ECO:0000313" key="3">
    <source>
        <dbReference type="Proteomes" id="UP001347796"/>
    </source>
</evidence>
<gene>
    <name evidence="2" type="ORF">SNE40_013597</name>
</gene>
<keyword evidence="1" id="KW-0732">Signal</keyword>